<organism evidence="1 2">
    <name type="scientific">Paxillus rubicundulus Ve08.2h10</name>
    <dbReference type="NCBI Taxonomy" id="930991"/>
    <lineage>
        <taxon>Eukaryota</taxon>
        <taxon>Fungi</taxon>
        <taxon>Dikarya</taxon>
        <taxon>Basidiomycota</taxon>
        <taxon>Agaricomycotina</taxon>
        <taxon>Agaricomycetes</taxon>
        <taxon>Agaricomycetidae</taxon>
        <taxon>Boletales</taxon>
        <taxon>Paxilineae</taxon>
        <taxon>Paxillaceae</taxon>
        <taxon>Paxillus</taxon>
    </lineage>
</organism>
<protein>
    <submittedName>
        <fullName evidence="1">Uncharacterized protein</fullName>
    </submittedName>
</protein>
<proteinExistence type="predicted"/>
<evidence type="ECO:0000313" key="2">
    <source>
        <dbReference type="Proteomes" id="UP000054538"/>
    </source>
</evidence>
<reference evidence="2" key="2">
    <citation type="submission" date="2015-01" db="EMBL/GenBank/DDBJ databases">
        <title>Evolutionary Origins and Diversification of the Mycorrhizal Mutualists.</title>
        <authorList>
            <consortium name="DOE Joint Genome Institute"/>
            <consortium name="Mycorrhizal Genomics Consortium"/>
            <person name="Kohler A."/>
            <person name="Kuo A."/>
            <person name="Nagy L.G."/>
            <person name="Floudas D."/>
            <person name="Copeland A."/>
            <person name="Barry K.W."/>
            <person name="Cichocki N."/>
            <person name="Veneault-Fourrey C."/>
            <person name="LaButti K."/>
            <person name="Lindquist E.A."/>
            <person name="Lipzen A."/>
            <person name="Lundell T."/>
            <person name="Morin E."/>
            <person name="Murat C."/>
            <person name="Riley R."/>
            <person name="Ohm R."/>
            <person name="Sun H."/>
            <person name="Tunlid A."/>
            <person name="Henrissat B."/>
            <person name="Grigoriev I.V."/>
            <person name="Hibbett D.S."/>
            <person name="Martin F."/>
        </authorList>
    </citation>
    <scope>NUCLEOTIDE SEQUENCE [LARGE SCALE GENOMIC DNA]</scope>
    <source>
        <strain evidence="2">Ve08.2h10</strain>
    </source>
</reference>
<dbReference type="HOGENOM" id="CLU_2722923_0_0_1"/>
<accession>A0A0D0CWL7</accession>
<dbReference type="InParanoid" id="A0A0D0CWL7"/>
<dbReference type="Proteomes" id="UP000054538">
    <property type="component" value="Unassembled WGS sequence"/>
</dbReference>
<evidence type="ECO:0000313" key="1">
    <source>
        <dbReference type="EMBL" id="KIK75461.1"/>
    </source>
</evidence>
<keyword evidence="2" id="KW-1185">Reference proteome</keyword>
<dbReference type="EMBL" id="KN828095">
    <property type="protein sequence ID" value="KIK75461.1"/>
    <property type="molecule type" value="Genomic_DNA"/>
</dbReference>
<reference evidence="1 2" key="1">
    <citation type="submission" date="2014-04" db="EMBL/GenBank/DDBJ databases">
        <authorList>
            <consortium name="DOE Joint Genome Institute"/>
            <person name="Kuo A."/>
            <person name="Kohler A."/>
            <person name="Jargeat P."/>
            <person name="Nagy L.G."/>
            <person name="Floudas D."/>
            <person name="Copeland A."/>
            <person name="Barry K.W."/>
            <person name="Cichocki N."/>
            <person name="Veneault-Fourrey C."/>
            <person name="LaButti K."/>
            <person name="Lindquist E.A."/>
            <person name="Lipzen A."/>
            <person name="Lundell T."/>
            <person name="Morin E."/>
            <person name="Murat C."/>
            <person name="Sun H."/>
            <person name="Tunlid A."/>
            <person name="Henrissat B."/>
            <person name="Grigoriev I.V."/>
            <person name="Hibbett D.S."/>
            <person name="Martin F."/>
            <person name="Nordberg H.P."/>
            <person name="Cantor M.N."/>
            <person name="Hua S.X."/>
        </authorList>
    </citation>
    <scope>NUCLEOTIDE SEQUENCE [LARGE SCALE GENOMIC DNA]</scope>
    <source>
        <strain evidence="1 2">Ve08.2h10</strain>
    </source>
</reference>
<name>A0A0D0CWL7_9AGAM</name>
<sequence length="72" mass="8227">MGQWVKQVTPSLPKPKQPSYEDRIQAAISGSPRVSIVHTGQLQLLKRFVLYSPFNWSHTVTGFFLRLQGRLC</sequence>
<dbReference type="AlphaFoldDB" id="A0A0D0CWL7"/>
<gene>
    <name evidence="1" type="ORF">PAXRUDRAFT_489088</name>
</gene>